<dbReference type="EMBL" id="BK014981">
    <property type="protein sequence ID" value="DAD85413.1"/>
    <property type="molecule type" value="Genomic_DNA"/>
</dbReference>
<dbReference type="InterPro" id="IPR018755">
    <property type="entry name" value="Phage_Mu_Gp48"/>
</dbReference>
<protein>
    <recommendedName>
        <fullName evidence="2">Tail protein</fullName>
    </recommendedName>
</protein>
<organism evidence="1">
    <name type="scientific">Siphoviridae sp. ctigT3</name>
    <dbReference type="NCBI Taxonomy" id="2826434"/>
    <lineage>
        <taxon>Viruses</taxon>
        <taxon>Duplodnaviria</taxon>
        <taxon>Heunggongvirae</taxon>
        <taxon>Uroviricota</taxon>
        <taxon>Caudoviricetes</taxon>
    </lineage>
</organism>
<name>A0A8S5MSU8_9CAUD</name>
<evidence type="ECO:0008006" key="2">
    <source>
        <dbReference type="Google" id="ProtNLM"/>
    </source>
</evidence>
<proteinExistence type="predicted"/>
<evidence type="ECO:0000313" key="1">
    <source>
        <dbReference type="EMBL" id="DAD85413.1"/>
    </source>
</evidence>
<accession>A0A8S5MSU8</accession>
<dbReference type="Pfam" id="PF10076">
    <property type="entry name" value="Phage_Mu_Gp48"/>
    <property type="match status" value="1"/>
</dbReference>
<sequence length="212" mass="24376">MAVTAHEYVGMLKELLPPGPAWPRGDSTSLYAMMFEVWGTELARIDSRANALIKEADPRFAIETFPDWLAEWGLPDECLKLWGATDMPTLRRLLLWKMTTVGAQNKQFFIDLAAMFGYSIVIDEFYQYNVMSHVNDVLAEESWPHTWRVNVLGGSNNTLQWHLVTGEVKEPLAWWGDSVLECLIRRYAPAHTKLYFGYWNQESLENGQSLRS</sequence>
<reference evidence="1" key="1">
    <citation type="journal article" date="2021" name="Proc. Natl. Acad. Sci. U.S.A.">
        <title>A Catalog of Tens of Thousands of Viruses from Human Metagenomes Reveals Hidden Associations with Chronic Diseases.</title>
        <authorList>
            <person name="Tisza M.J."/>
            <person name="Buck C.B."/>
        </authorList>
    </citation>
    <scope>NUCLEOTIDE SEQUENCE</scope>
    <source>
        <strain evidence="1">CtigT3</strain>
    </source>
</reference>